<keyword evidence="17" id="KW-0868">Chloride</keyword>
<keyword evidence="11" id="KW-0915">Sodium</keyword>
<evidence type="ECO:0000256" key="7">
    <source>
        <dbReference type="ARBA" id="ARBA00022840"/>
    </source>
</evidence>
<sequence>MSKALKNDLPNNYTENGTTGNTHNDVRPHKFRDFFKLPKFGSCHVQPVLPKKPSIFKVEDGDSNGEVNGDANGGYPSFFKFIKGKDPTLVDIINYEETYKKSDEEITHIQRKRSEELESGGQGEKFEGFGWVAGVLIRCMLCIFGATLFLRMSWTAGQAGILLGMAVVLLSLVVAGITAISMSAIATNGEVRNGGLYYLVSRSLGPEFGGSIGIIFYVANIVNAAMNCVGLAETIVAILSEDYDFKLIDGGINDVRIYGLATCILLQAIIFIGTEFESKTQMGLLVTIVASILSHIVGTFLPVSEKQHNRGMVGYSARVFWDNMMPDFRGTESFITIFGVYFPAMTGIMGGANMSGDLKDPSKSIPKGTLLAIVVTTITYSMSMLLTAATTVRDATGFSPPVFDKYTNEFVPPPCRFNNTCPFGLANDFQVVALQGVWSPLIIAGILATTLSSASGCLIGAPRVFQALCEDKIYPYIYFFAKGHGKNNDPFRAYFLTCFIACAVIMIGNLNAIAMIITNFFLAAFAITNFATFDASAARSPGFRPGFRWYNKYLSLFGSILCIVLMFVFSWIVALGTFIIFAVLFLFIKHNKARINWGSSTEANRYRKALVGVLKLTRSAEHVKNYRPQILVLTGNPAARQVMVDFAYCITKGTSLLMCGHIIPYPSTVSATSCIRKLNDRFSDWFHEHRIKAFYCAVAQTTLRTGVQSLLQTVGLGKMTPNILMIGYKDKWLEKLRQGKKDEMEDYLGVISDAFESNLSICIFRNENEGLDHSALISSDTDRLFLKLPDLMLSDKTSALADDLSSGAVPKSVRPKATSTDRKTDVKKSLKHIKSEKNIQTALGHVLEVGTAPMKKSQSENFLLNNQPIVKRNMKFRSRIKDGIVDVWWLFDDGGLTLLLPFLLTNHPSFVEDAKLRVFTICPSGISPDMVQENLEKMLKKFRINFKQVTVIVDIHRDLYAETQEEYEEMIQALNPEDGEPQIPHELLETYTQRTNKILLQREYLLEHSSASNLVIITLPLAPSAVVNSPLYTLWLDMLSRDMPPTLFVRGNHTSVLTFYS</sequence>
<feature type="transmembrane region" description="Helical" evidence="25">
    <location>
        <begin position="129"/>
        <end position="150"/>
    </location>
</feature>
<evidence type="ECO:0000256" key="11">
    <source>
        <dbReference type="ARBA" id="ARBA00023053"/>
    </source>
</evidence>
<reference evidence="29" key="1">
    <citation type="submission" date="2022-11" db="UniProtKB">
        <authorList>
            <consortium name="WormBaseParasite"/>
        </authorList>
    </citation>
    <scope>IDENTIFICATION</scope>
</reference>
<dbReference type="GO" id="GO:1990573">
    <property type="term" value="P:potassium ion import across plasma membrane"/>
    <property type="evidence" value="ECO:0007669"/>
    <property type="project" value="TreeGrafter"/>
</dbReference>
<evidence type="ECO:0000256" key="24">
    <source>
        <dbReference type="SAM" id="MobiDB-lite"/>
    </source>
</evidence>
<evidence type="ECO:0000256" key="17">
    <source>
        <dbReference type="ARBA" id="ARBA00023214"/>
    </source>
</evidence>
<evidence type="ECO:0000256" key="6">
    <source>
        <dbReference type="ARBA" id="ARBA00022741"/>
    </source>
</evidence>
<protein>
    <recommendedName>
        <fullName evidence="21">Solute carrier family 12 member 3</fullName>
    </recommendedName>
    <alternativeName>
        <fullName evidence="22">Na-Cl symporter</fullName>
    </alternativeName>
    <alternativeName>
        <fullName evidence="23">Thiazide-sensitive sodium-chloride cotransporter</fullName>
    </alternativeName>
</protein>
<evidence type="ECO:0000256" key="9">
    <source>
        <dbReference type="ARBA" id="ARBA00022847"/>
    </source>
</evidence>
<keyword evidence="13 25" id="KW-0472">Membrane</keyword>
<dbReference type="GO" id="GO:0006884">
    <property type="term" value="P:cell volume homeostasis"/>
    <property type="evidence" value="ECO:0007669"/>
    <property type="project" value="TreeGrafter"/>
</dbReference>
<evidence type="ECO:0000256" key="10">
    <source>
        <dbReference type="ARBA" id="ARBA00022989"/>
    </source>
</evidence>
<evidence type="ECO:0000256" key="20">
    <source>
        <dbReference type="ARBA" id="ARBA00063035"/>
    </source>
</evidence>
<evidence type="ECO:0000256" key="14">
    <source>
        <dbReference type="ARBA" id="ARBA00023157"/>
    </source>
</evidence>
<dbReference type="GO" id="GO:0055064">
    <property type="term" value="P:chloride ion homeostasis"/>
    <property type="evidence" value="ECO:0007669"/>
    <property type="project" value="TreeGrafter"/>
</dbReference>
<evidence type="ECO:0000256" key="13">
    <source>
        <dbReference type="ARBA" id="ARBA00023136"/>
    </source>
</evidence>
<keyword evidence="4" id="KW-0597">Phosphoprotein</keyword>
<keyword evidence="12" id="KW-0406">Ion transport</keyword>
<keyword evidence="9" id="KW-0769">Symport</keyword>
<dbReference type="GO" id="GO:0055078">
    <property type="term" value="P:sodium ion homeostasis"/>
    <property type="evidence" value="ECO:0007669"/>
    <property type="project" value="TreeGrafter"/>
</dbReference>
<evidence type="ECO:0000256" key="19">
    <source>
        <dbReference type="ARBA" id="ARBA00056815"/>
    </source>
</evidence>
<dbReference type="GO" id="GO:0016324">
    <property type="term" value="C:apical plasma membrane"/>
    <property type="evidence" value="ECO:0007669"/>
    <property type="project" value="UniProtKB-SubCell"/>
</dbReference>
<evidence type="ECO:0000256" key="21">
    <source>
        <dbReference type="ARBA" id="ARBA00073714"/>
    </source>
</evidence>
<comment type="subcellular location">
    <subcellularLocation>
        <location evidence="1">Apical cell membrane</location>
        <topology evidence="1">Multi-pass membrane protein</topology>
    </subcellularLocation>
</comment>
<dbReference type="Pfam" id="PF03522">
    <property type="entry name" value="SLC12"/>
    <property type="match status" value="1"/>
</dbReference>
<evidence type="ECO:0000256" key="8">
    <source>
        <dbReference type="ARBA" id="ARBA00022843"/>
    </source>
</evidence>
<dbReference type="WBParaSite" id="ACRNAN_scaffold107.g27602.t1">
    <property type="protein sequence ID" value="ACRNAN_scaffold107.g27602.t1"/>
    <property type="gene ID" value="ACRNAN_scaffold107.g27602"/>
</dbReference>
<accession>A0A914CHD5</accession>
<feature type="region of interest" description="Disordered" evidence="24">
    <location>
        <begin position="806"/>
        <end position="827"/>
    </location>
</feature>
<keyword evidence="5 25" id="KW-0812">Transmembrane</keyword>
<evidence type="ECO:0000256" key="5">
    <source>
        <dbReference type="ARBA" id="ARBA00022692"/>
    </source>
</evidence>
<dbReference type="GO" id="GO:0055075">
    <property type="term" value="P:potassium ion homeostasis"/>
    <property type="evidence" value="ECO:0007669"/>
    <property type="project" value="TreeGrafter"/>
</dbReference>
<feature type="transmembrane region" description="Helical" evidence="25">
    <location>
        <begin position="257"/>
        <end position="276"/>
    </location>
</feature>
<feature type="transmembrane region" description="Helical" evidence="25">
    <location>
        <begin position="334"/>
        <end position="356"/>
    </location>
</feature>
<feature type="transmembrane region" description="Helical" evidence="25">
    <location>
        <begin position="282"/>
        <end position="303"/>
    </location>
</feature>
<feature type="transmembrane region" description="Helical" evidence="25">
    <location>
        <begin position="491"/>
        <end position="507"/>
    </location>
</feature>
<evidence type="ECO:0000313" key="29">
    <source>
        <dbReference type="WBParaSite" id="ACRNAN_scaffold107.g27602.t1"/>
    </source>
</evidence>
<name>A0A914CHD5_9BILA</name>
<dbReference type="FunFam" id="1.20.1740.10:FF:000018">
    <property type="entry name" value="solute carrier family 12 member 3 isoform X2"/>
    <property type="match status" value="1"/>
</dbReference>
<dbReference type="PANTHER" id="PTHR11827:SF103">
    <property type="entry name" value="SODIUM CHLORIDE COTRANSPORTER 69, ISOFORM E"/>
    <property type="match status" value="1"/>
</dbReference>
<evidence type="ECO:0000256" key="3">
    <source>
        <dbReference type="ARBA" id="ARBA00022475"/>
    </source>
</evidence>
<evidence type="ECO:0000259" key="26">
    <source>
        <dbReference type="Pfam" id="PF00324"/>
    </source>
</evidence>
<dbReference type="PANTHER" id="PTHR11827">
    <property type="entry name" value="SOLUTE CARRIER FAMILY 12, CATION COTRANSPORTERS"/>
    <property type="match status" value="1"/>
</dbReference>
<dbReference type="AlphaFoldDB" id="A0A914CHD5"/>
<evidence type="ECO:0000256" key="18">
    <source>
        <dbReference type="ARBA" id="ARBA00050884"/>
    </source>
</evidence>
<comment type="function">
    <text evidence="19">Electroneutral sodium and chloride ion cotransporter, which acts as a key mediator of sodium and chloride reabsorption in kidney distal convoluted tubules. Also acts as a receptor for the pro-inflammatory cytokine IL18, thereby contributing to IL18-induced cytokine production, including IFNG, IL6, IL18 and CCL2. May act either independently of IL18R1, or in a complex with IL18R1.</text>
</comment>
<feature type="region of interest" description="Disordered" evidence="24">
    <location>
        <begin position="1"/>
        <end position="25"/>
    </location>
</feature>
<feature type="transmembrane region" description="Helical" evidence="25">
    <location>
        <begin position="214"/>
        <end position="236"/>
    </location>
</feature>
<evidence type="ECO:0000256" key="12">
    <source>
        <dbReference type="ARBA" id="ARBA00023065"/>
    </source>
</evidence>
<evidence type="ECO:0000256" key="1">
    <source>
        <dbReference type="ARBA" id="ARBA00004424"/>
    </source>
</evidence>
<comment type="subunit">
    <text evidence="20">Homodimer; adopts a domain-swap conformation at the scissor helices connecting the transmembrane domain and C-terminal domain. Interacts with KLHL3. Interacts with IL18R1; this interaction is increased by IL18 treatment.</text>
</comment>
<keyword evidence="2" id="KW-0813">Transport</keyword>
<dbReference type="GO" id="GO:0005524">
    <property type="term" value="F:ATP binding"/>
    <property type="evidence" value="ECO:0007669"/>
    <property type="project" value="UniProtKB-KW"/>
</dbReference>
<organism evidence="28 29">
    <name type="scientific">Acrobeloides nanus</name>
    <dbReference type="NCBI Taxonomy" id="290746"/>
    <lineage>
        <taxon>Eukaryota</taxon>
        <taxon>Metazoa</taxon>
        <taxon>Ecdysozoa</taxon>
        <taxon>Nematoda</taxon>
        <taxon>Chromadorea</taxon>
        <taxon>Rhabditida</taxon>
        <taxon>Tylenchina</taxon>
        <taxon>Cephalobomorpha</taxon>
        <taxon>Cephaloboidea</taxon>
        <taxon>Cephalobidae</taxon>
        <taxon>Acrobeloides</taxon>
    </lineage>
</organism>
<feature type="transmembrane region" description="Helical" evidence="25">
    <location>
        <begin position="513"/>
        <end position="533"/>
    </location>
</feature>
<evidence type="ECO:0000313" key="28">
    <source>
        <dbReference type="Proteomes" id="UP000887540"/>
    </source>
</evidence>
<evidence type="ECO:0000256" key="16">
    <source>
        <dbReference type="ARBA" id="ARBA00023201"/>
    </source>
</evidence>
<evidence type="ECO:0000256" key="25">
    <source>
        <dbReference type="SAM" id="Phobius"/>
    </source>
</evidence>
<feature type="transmembrane region" description="Helical" evidence="25">
    <location>
        <begin position="162"/>
        <end position="186"/>
    </location>
</feature>
<keyword evidence="10 25" id="KW-1133">Transmembrane helix</keyword>
<feature type="transmembrane region" description="Helical" evidence="25">
    <location>
        <begin position="554"/>
        <end position="587"/>
    </location>
</feature>
<evidence type="ECO:0000256" key="23">
    <source>
        <dbReference type="ARBA" id="ARBA00077939"/>
    </source>
</evidence>
<evidence type="ECO:0000256" key="22">
    <source>
        <dbReference type="ARBA" id="ARBA00076232"/>
    </source>
</evidence>
<dbReference type="InterPro" id="IPR004841">
    <property type="entry name" value="AA-permease/SLC12A_dom"/>
</dbReference>
<proteinExistence type="predicted"/>
<keyword evidence="14" id="KW-1015">Disulfide bond</keyword>
<feature type="transmembrane region" description="Helical" evidence="25">
    <location>
        <begin position="368"/>
        <end position="389"/>
    </location>
</feature>
<keyword evidence="8" id="KW-0832">Ubl conjugation</keyword>
<evidence type="ECO:0000256" key="2">
    <source>
        <dbReference type="ARBA" id="ARBA00022448"/>
    </source>
</evidence>
<dbReference type="GO" id="GO:0008511">
    <property type="term" value="F:sodium:potassium:chloride symporter activity"/>
    <property type="evidence" value="ECO:0007669"/>
    <property type="project" value="TreeGrafter"/>
</dbReference>
<dbReference type="InterPro" id="IPR004842">
    <property type="entry name" value="SLC12A_fam"/>
</dbReference>
<evidence type="ECO:0000256" key="4">
    <source>
        <dbReference type="ARBA" id="ARBA00022553"/>
    </source>
</evidence>
<evidence type="ECO:0000259" key="27">
    <source>
        <dbReference type="Pfam" id="PF03522"/>
    </source>
</evidence>
<dbReference type="Gene3D" id="1.20.1740.10">
    <property type="entry name" value="Amino acid/polyamine transporter I"/>
    <property type="match status" value="1"/>
</dbReference>
<comment type="catalytic activity">
    <reaction evidence="18">
        <text>chloride(out) + Na(+)(out) = chloride(in) + Na(+)(in)</text>
        <dbReference type="Rhea" id="RHEA:73887"/>
        <dbReference type="ChEBI" id="CHEBI:17996"/>
        <dbReference type="ChEBI" id="CHEBI:29101"/>
    </reaction>
</comment>
<keyword evidence="16" id="KW-0739">Sodium transport</keyword>
<keyword evidence="6" id="KW-0547">Nucleotide-binding</keyword>
<feature type="domain" description="Amino acid permease/ SLC12A" evidence="26">
    <location>
        <begin position="134"/>
        <end position="631"/>
    </location>
</feature>
<keyword evidence="3" id="KW-1003">Cell membrane</keyword>
<keyword evidence="28" id="KW-1185">Reference proteome</keyword>
<keyword evidence="15" id="KW-0325">Glycoprotein</keyword>
<evidence type="ECO:0000256" key="15">
    <source>
        <dbReference type="ARBA" id="ARBA00023180"/>
    </source>
</evidence>
<dbReference type="Proteomes" id="UP000887540">
    <property type="component" value="Unplaced"/>
</dbReference>
<keyword evidence="7" id="KW-0067">ATP-binding</keyword>
<dbReference type="InterPro" id="IPR018491">
    <property type="entry name" value="SLC12_C"/>
</dbReference>
<feature type="domain" description="SLC12A transporter C-terminal" evidence="27">
    <location>
        <begin position="640"/>
        <end position="1061"/>
    </location>
</feature>
<feature type="compositionally biased region" description="Low complexity" evidence="24">
    <location>
        <begin position="11"/>
        <end position="23"/>
    </location>
</feature>
<dbReference type="Pfam" id="PF00324">
    <property type="entry name" value="AA_permease"/>
    <property type="match status" value="1"/>
</dbReference>